<evidence type="ECO:0000313" key="1">
    <source>
        <dbReference type="EMBL" id="MDC0709900.1"/>
    </source>
</evidence>
<proteinExistence type="predicted"/>
<accession>A0ABT5D8A5</accession>
<comment type="caution">
    <text evidence="1">The sequence shown here is derived from an EMBL/GenBank/DDBJ whole genome shotgun (WGS) entry which is preliminary data.</text>
</comment>
<reference evidence="1 2" key="1">
    <citation type="submission" date="2022-11" db="EMBL/GenBank/DDBJ databases">
        <title>Minimal conservation of predation-associated metabolite biosynthetic gene clusters underscores biosynthetic potential of Myxococcota including descriptions for ten novel species: Archangium lansinium sp. nov., Myxococcus landrumus sp. nov., Nannocystis bai.</title>
        <authorList>
            <person name="Ahearne A."/>
            <person name="Stevens C."/>
            <person name="Dowd S."/>
        </authorList>
    </citation>
    <scope>NUCLEOTIDE SEQUENCE [LARGE SCALE GENOMIC DNA]</scope>
    <source>
        <strain evidence="1 2">NCWAL01</strain>
    </source>
</reference>
<dbReference type="EMBL" id="JAQNDM010000002">
    <property type="protein sequence ID" value="MDC0709900.1"/>
    <property type="molecule type" value="Genomic_DNA"/>
</dbReference>
<protein>
    <submittedName>
        <fullName evidence="1">Uncharacterized protein</fullName>
    </submittedName>
</protein>
<gene>
    <name evidence="1" type="ORF">POL68_15610</name>
</gene>
<dbReference type="RefSeq" id="WP_272138855.1">
    <property type="nucleotide sequence ID" value="NZ_JAQNDM010000002.1"/>
</dbReference>
<keyword evidence="2" id="KW-1185">Reference proteome</keyword>
<dbReference type="Proteomes" id="UP001221838">
    <property type="component" value="Unassembled WGS sequence"/>
</dbReference>
<evidence type="ECO:0000313" key="2">
    <source>
        <dbReference type="Proteomes" id="UP001221838"/>
    </source>
</evidence>
<organism evidence="1 2">
    <name type="scientific">Stigmatella ashevillensis</name>
    <dbReference type="NCBI Taxonomy" id="2995309"/>
    <lineage>
        <taxon>Bacteria</taxon>
        <taxon>Pseudomonadati</taxon>
        <taxon>Myxococcota</taxon>
        <taxon>Myxococcia</taxon>
        <taxon>Myxococcales</taxon>
        <taxon>Cystobacterineae</taxon>
        <taxon>Archangiaceae</taxon>
        <taxon>Stigmatella</taxon>
    </lineage>
</organism>
<sequence>MSAETQVSFPEDATHTDEVFFFRTRGVGLSKLHVRFQVQSELAHWHEVLAKLNLEVLDDGQRCRAAFFSLPERLEQFRPFMTTLVAWDKDMPGTATWDFRWSRSPDDSPPEVMVESSRTVGSFPSVLDRLGALWPVTRPVDAEIRANYLILGEDLRFTLAPARAQHVVAGEQILNVNPSVWTINPPSGCVREISQQSKAPSGKSFVLQGRGNYTLQWTPRFLNEVDGAIWDGLRIFLKPRRSKPKR</sequence>
<name>A0ABT5D8A5_9BACT</name>